<dbReference type="PROSITE" id="PS51257">
    <property type="entry name" value="PROKAR_LIPOPROTEIN"/>
    <property type="match status" value="1"/>
</dbReference>
<reference evidence="2" key="1">
    <citation type="submission" date="2024-02" db="EMBL/GenBank/DDBJ databases">
        <title>Sediminibacterium planktonica sp. nov. and Sediminibacterium longus sp. nov., isolated from surface lake and river water.</title>
        <authorList>
            <person name="Watanabe K."/>
            <person name="Takemine S."/>
            <person name="Ishii Y."/>
            <person name="Ogata Y."/>
            <person name="Shindo C."/>
            <person name="Suda W."/>
        </authorList>
    </citation>
    <scope>NUCLEOTIDE SEQUENCE</scope>
    <source>
        <strain evidence="2">KACHI17</strain>
    </source>
</reference>
<dbReference type="SUPFAM" id="SSF53474">
    <property type="entry name" value="alpha/beta-Hydrolases"/>
    <property type="match status" value="1"/>
</dbReference>
<evidence type="ECO:0000259" key="1">
    <source>
        <dbReference type="Pfam" id="PF00561"/>
    </source>
</evidence>
<dbReference type="InterPro" id="IPR029058">
    <property type="entry name" value="AB_hydrolase_fold"/>
</dbReference>
<dbReference type="Pfam" id="PF00561">
    <property type="entry name" value="Abhydrolase_1"/>
    <property type="match status" value="1"/>
</dbReference>
<dbReference type="AlphaFoldDB" id="A0AAT9GM22"/>
<evidence type="ECO:0000313" key="2">
    <source>
        <dbReference type="EMBL" id="BFG71664.1"/>
    </source>
</evidence>
<accession>A0AAT9GM22</accession>
<dbReference type="GO" id="GO:0016020">
    <property type="term" value="C:membrane"/>
    <property type="evidence" value="ECO:0007669"/>
    <property type="project" value="TreeGrafter"/>
</dbReference>
<dbReference type="Gene3D" id="3.40.50.1820">
    <property type="entry name" value="alpha/beta hydrolase"/>
    <property type="match status" value="1"/>
</dbReference>
<dbReference type="EMBL" id="AP029612">
    <property type="protein sequence ID" value="BFG71664.1"/>
    <property type="molecule type" value="Genomic_DNA"/>
</dbReference>
<dbReference type="PANTHER" id="PTHR43798">
    <property type="entry name" value="MONOACYLGLYCEROL LIPASE"/>
    <property type="match status" value="1"/>
</dbReference>
<dbReference type="InterPro" id="IPR050266">
    <property type="entry name" value="AB_hydrolase_sf"/>
</dbReference>
<gene>
    <name evidence="2" type="ORF">KACHI17_25450</name>
</gene>
<protein>
    <submittedName>
        <fullName evidence="2">Alpha/beta fold hydrolase</fullName>
    </submittedName>
</protein>
<sequence>MKPMKQILFLALSVITLLSCKKSEIQSATIKKSIIQVNQKATEVAYAEGELGTIVYVSGYNSELDNWNYMYNMHDGRYGFFAYNRPGVGKSENVQGVRNATVIVNELKKVLDAVNAKPPYTLVGHSMGGIYARLFYHKYPTLVKGIILVDATHERQLDTLMTMIPADKRQEFSAILEEQLNQALAVMPDGAVKEEFRSNFKDNYAIIKNFPPITELPMAVLTSIKPSSEEPAPIKAIIEALHREWATAAGSKGWFIATSNSGHYIQLDEPKLVRSGVEWILNQ</sequence>
<keyword evidence="2" id="KW-0378">Hydrolase</keyword>
<feature type="domain" description="AB hydrolase-1" evidence="1">
    <location>
        <begin position="53"/>
        <end position="162"/>
    </location>
</feature>
<name>A0AAT9GM22_9BACT</name>
<dbReference type="InterPro" id="IPR000073">
    <property type="entry name" value="AB_hydrolase_1"/>
</dbReference>
<dbReference type="PANTHER" id="PTHR43798:SF33">
    <property type="entry name" value="HYDROLASE, PUTATIVE (AFU_ORTHOLOGUE AFUA_2G14860)-RELATED"/>
    <property type="match status" value="1"/>
</dbReference>
<proteinExistence type="predicted"/>
<dbReference type="GO" id="GO:0016787">
    <property type="term" value="F:hydrolase activity"/>
    <property type="evidence" value="ECO:0007669"/>
    <property type="project" value="UniProtKB-KW"/>
</dbReference>
<organism evidence="2">
    <name type="scientific">Sediminibacterium sp. KACHI17</name>
    <dbReference type="NCBI Taxonomy" id="1751071"/>
    <lineage>
        <taxon>Bacteria</taxon>
        <taxon>Pseudomonadati</taxon>
        <taxon>Bacteroidota</taxon>
        <taxon>Chitinophagia</taxon>
        <taxon>Chitinophagales</taxon>
        <taxon>Chitinophagaceae</taxon>
        <taxon>Sediminibacterium</taxon>
    </lineage>
</organism>